<dbReference type="EMBL" id="PXYK01000004">
    <property type="protein sequence ID" value="PSJ64268.1"/>
    <property type="molecule type" value="Genomic_DNA"/>
</dbReference>
<evidence type="ECO:0000313" key="2">
    <source>
        <dbReference type="EMBL" id="PSJ64268.1"/>
    </source>
</evidence>
<dbReference type="NCBIfam" id="TIGR02281">
    <property type="entry name" value="clan_AA_DTGA"/>
    <property type="match status" value="1"/>
</dbReference>
<sequence>MNRFAIGLLILGVGLVVLLWTHDDGSVAGLSSGEFGRLVYAGALMAVLSAGVVALFRGNSGGTLRSVVAWLAIILALVAGYQYRYELQDVLSRVSAGLVPGSPLSITDADGRATVMMEKRQNGHFEVRGSVDGSPVAFLVDTGATSTVLTAADARRAGFDTAALSFSIPVATANGTARAAAVRVQEVTVGAIVRRNLTVLVAADGSLDQSLLGMNFISTLSGFDMRGDRLILRD</sequence>
<organism evidence="2 3">
    <name type="scientific">Kumtagia ephedrae</name>
    <dbReference type="NCBI Taxonomy" id="2116701"/>
    <lineage>
        <taxon>Bacteria</taxon>
        <taxon>Pseudomonadati</taxon>
        <taxon>Pseudomonadota</taxon>
        <taxon>Alphaproteobacteria</taxon>
        <taxon>Hyphomicrobiales</taxon>
        <taxon>Phyllobacteriaceae</taxon>
        <taxon>Kumtagia</taxon>
    </lineage>
</organism>
<feature type="transmembrane region" description="Helical" evidence="1">
    <location>
        <begin position="38"/>
        <end position="56"/>
    </location>
</feature>
<keyword evidence="1" id="KW-0812">Transmembrane</keyword>
<dbReference type="Pfam" id="PF13975">
    <property type="entry name" value="gag-asp_proteas"/>
    <property type="match status" value="1"/>
</dbReference>
<dbReference type="InterPro" id="IPR021109">
    <property type="entry name" value="Peptidase_aspartic_dom_sf"/>
</dbReference>
<keyword evidence="3" id="KW-1185">Reference proteome</keyword>
<dbReference type="OrthoDB" id="7595324at2"/>
<dbReference type="GO" id="GO:0006508">
    <property type="term" value="P:proteolysis"/>
    <property type="evidence" value="ECO:0007669"/>
    <property type="project" value="UniProtKB-KW"/>
</dbReference>
<proteinExistence type="predicted"/>
<keyword evidence="2" id="KW-0378">Hydrolase</keyword>
<dbReference type="SUPFAM" id="SSF50630">
    <property type="entry name" value="Acid proteases"/>
    <property type="match status" value="1"/>
</dbReference>
<accession>A0A2P7SP87</accession>
<protein>
    <submittedName>
        <fullName evidence="2">TIGR02281 family clan AA aspartic protease</fullName>
    </submittedName>
</protein>
<dbReference type="CDD" id="cd05483">
    <property type="entry name" value="retropepsin_like_bacteria"/>
    <property type="match status" value="1"/>
</dbReference>
<gene>
    <name evidence="2" type="ORF">C7I84_04730</name>
</gene>
<dbReference type="InterPro" id="IPR011969">
    <property type="entry name" value="Clan_AA_Asp_peptidase_C"/>
</dbReference>
<dbReference type="RefSeq" id="WP_106771012.1">
    <property type="nucleotide sequence ID" value="NZ_PXYK01000004.1"/>
</dbReference>
<keyword evidence="1" id="KW-0472">Membrane</keyword>
<dbReference type="InterPro" id="IPR034122">
    <property type="entry name" value="Retropepsin-like_bacterial"/>
</dbReference>
<keyword evidence="2" id="KW-0645">Protease</keyword>
<feature type="transmembrane region" description="Helical" evidence="1">
    <location>
        <begin position="63"/>
        <end position="83"/>
    </location>
</feature>
<dbReference type="PROSITE" id="PS00141">
    <property type="entry name" value="ASP_PROTEASE"/>
    <property type="match status" value="1"/>
</dbReference>
<dbReference type="InterPro" id="IPR001969">
    <property type="entry name" value="Aspartic_peptidase_AS"/>
</dbReference>
<dbReference type="AlphaFoldDB" id="A0A2P7SP87"/>
<keyword evidence="1" id="KW-1133">Transmembrane helix</keyword>
<dbReference type="GO" id="GO:0004190">
    <property type="term" value="F:aspartic-type endopeptidase activity"/>
    <property type="evidence" value="ECO:0007669"/>
    <property type="project" value="InterPro"/>
</dbReference>
<reference evidence="2 3" key="1">
    <citation type="submission" date="2018-03" db="EMBL/GenBank/DDBJ databases">
        <title>The draft genome of Mesorhizobium sp. 6GN-30.</title>
        <authorList>
            <person name="Liu L."/>
            <person name="Li L."/>
            <person name="Wang T."/>
            <person name="Zhang X."/>
            <person name="Liang L."/>
        </authorList>
    </citation>
    <scope>NUCLEOTIDE SEQUENCE [LARGE SCALE GENOMIC DNA]</scope>
    <source>
        <strain evidence="2 3">6GN30</strain>
    </source>
</reference>
<dbReference type="Gene3D" id="2.40.70.10">
    <property type="entry name" value="Acid Proteases"/>
    <property type="match status" value="1"/>
</dbReference>
<evidence type="ECO:0000313" key="3">
    <source>
        <dbReference type="Proteomes" id="UP000241229"/>
    </source>
</evidence>
<comment type="caution">
    <text evidence="2">The sequence shown here is derived from an EMBL/GenBank/DDBJ whole genome shotgun (WGS) entry which is preliminary data.</text>
</comment>
<dbReference type="Proteomes" id="UP000241229">
    <property type="component" value="Unassembled WGS sequence"/>
</dbReference>
<evidence type="ECO:0000256" key="1">
    <source>
        <dbReference type="SAM" id="Phobius"/>
    </source>
</evidence>
<name>A0A2P7SP87_9HYPH</name>